<sequence length="722" mass="79406">MPNFNRHCIYALLGLSLIGCNSETTSNADQASVYIPYNLNELPKPNDGYGYDDDLTISGVDEPAYEEQHTYYQDFTQSYAALDGWGLCAEPILIPVLAADSEQRHPLDHNSLGGNVLLIDDTGTLVPIKLSATGSEIKIECQSSLKHNTIYHIVVTDGVKTESGDALQADQSFTDLISANPAELSPEQQELREQVDRAIAQAPDAGNPVYAAEFTTQDSYAVLDAMVEISLSEAEFASFPSDETKQREFKDYYDLYRVDLKAPFYLPFTKDRELEECDLNKYDLKNTCKPLFEWITTEDGAFPTKYNPTPKITDPEYKELLETDIYVPDGWDRVAKLPTVIFVHGVTGEKGTVSTMLKDFTDNGYAVVAIDMPYHGTRIRYGNADQGNPEQEISARAEKSYFINIDSPLALRSNLQQSVADFISLRSALNSLDWVKKTDVHLIGLSLGGITSVMISEFSQNHPELTFKTANFVVPGQGLTNLVLNSHTLRPETIEGVKNSSDVERSLAETLLPNICTEEATNEECIVALHEFEAESQENADAIASLKDDAWALIEPELLQGVQLTIDSSDPASFTSRQTENGQPTLLLEAVGNCGDTCEVGEYMPDTVVPNSADNNIRTGTNPLIKALDLAPITEETTFGSPIRGVVRLTTGGHGTYMFPYEGPMDETGLPSLPTGEVMDFVRDATKTQQEMVASMVDTDGAEVAITNLEHVQTQVATENEK</sequence>
<dbReference type="SUPFAM" id="SSF53474">
    <property type="entry name" value="alpha/beta-Hydrolases"/>
    <property type="match status" value="1"/>
</dbReference>
<protein>
    <recommendedName>
        <fullName evidence="2">SbsA Ig-like domain-containing protein</fullName>
    </recommendedName>
</protein>
<dbReference type="InterPro" id="IPR029058">
    <property type="entry name" value="AB_hydrolase_fold"/>
</dbReference>
<dbReference type="EMBL" id="BBSA01000004">
    <property type="protein sequence ID" value="GAM61878.1"/>
    <property type="molecule type" value="Genomic_DNA"/>
</dbReference>
<organism evidence="3 4">
    <name type="scientific">Vibrio ishigakensis</name>
    <dbReference type="NCBI Taxonomy" id="1481914"/>
    <lineage>
        <taxon>Bacteria</taxon>
        <taxon>Pseudomonadati</taxon>
        <taxon>Pseudomonadota</taxon>
        <taxon>Gammaproteobacteria</taxon>
        <taxon>Vibrionales</taxon>
        <taxon>Vibrionaceae</taxon>
        <taxon>Vibrio</taxon>
    </lineage>
</organism>
<dbReference type="Gene3D" id="3.40.50.1820">
    <property type="entry name" value="alpha/beta hydrolase"/>
    <property type="match status" value="1"/>
</dbReference>
<dbReference type="InterPro" id="IPR032812">
    <property type="entry name" value="SbsA_Ig"/>
</dbReference>
<reference evidence="3 4" key="1">
    <citation type="submission" date="2015-01" db="EMBL/GenBank/DDBJ databases">
        <title>Vibrio sp. C5 JCM 19232 whole genome shotgun sequence.</title>
        <authorList>
            <person name="Sawabe T."/>
            <person name="Meirelles P."/>
            <person name="Feng G."/>
            <person name="Sayaka M."/>
            <person name="Hattori M."/>
            <person name="Ohkuma M."/>
        </authorList>
    </citation>
    <scope>NUCLEOTIDE SEQUENCE [LARGE SCALE GENOMIC DNA]</scope>
    <source>
        <strain evidence="3 4">JCM19232</strain>
    </source>
</reference>
<evidence type="ECO:0000259" key="2">
    <source>
        <dbReference type="Pfam" id="PF13205"/>
    </source>
</evidence>
<dbReference type="PROSITE" id="PS51257">
    <property type="entry name" value="PROKAR_LIPOPROTEIN"/>
    <property type="match status" value="1"/>
</dbReference>
<evidence type="ECO:0000313" key="3">
    <source>
        <dbReference type="EMBL" id="GAM61878.1"/>
    </source>
</evidence>
<gene>
    <name evidence="3" type="ORF">JCM19232_6183</name>
</gene>
<feature type="domain" description="SbsA Ig-like" evidence="2">
    <location>
        <begin position="106"/>
        <end position="174"/>
    </location>
</feature>
<dbReference type="AlphaFoldDB" id="A0A0B8PFM5"/>
<name>A0A0B8PFM5_9VIBR</name>
<dbReference type="Pfam" id="PF13205">
    <property type="entry name" value="Big_5"/>
    <property type="match status" value="1"/>
</dbReference>
<accession>A0A0B8PFM5</accession>
<reference evidence="3 4" key="2">
    <citation type="submission" date="2015-01" db="EMBL/GenBank/DDBJ databases">
        <authorList>
            <consortium name="NBRP consortium"/>
            <person name="Sawabe T."/>
            <person name="Meirelles P."/>
            <person name="Feng G."/>
            <person name="Sayaka M."/>
            <person name="Hattori M."/>
            <person name="Ohkuma M."/>
        </authorList>
    </citation>
    <scope>NUCLEOTIDE SEQUENCE [LARGE SCALE GENOMIC DNA]</scope>
    <source>
        <strain evidence="3 4">JCM19232</strain>
    </source>
</reference>
<dbReference type="Proteomes" id="UP000031670">
    <property type="component" value="Unassembled WGS sequence"/>
</dbReference>
<evidence type="ECO:0000256" key="1">
    <source>
        <dbReference type="ARBA" id="ARBA00022729"/>
    </source>
</evidence>
<proteinExistence type="predicted"/>
<evidence type="ECO:0000313" key="4">
    <source>
        <dbReference type="Proteomes" id="UP000031670"/>
    </source>
</evidence>
<comment type="caution">
    <text evidence="3">The sequence shown here is derived from an EMBL/GenBank/DDBJ whole genome shotgun (WGS) entry which is preliminary data.</text>
</comment>
<keyword evidence="1" id="KW-0732">Signal</keyword>